<reference evidence="1" key="1">
    <citation type="submission" date="2023-02" db="EMBL/GenBank/DDBJ databases">
        <title>Colletotrichum kahawae CIFC_Que2 genome sequencing and assembly.</title>
        <authorList>
            <person name="Baroncelli R."/>
        </authorList>
    </citation>
    <scope>NUCLEOTIDE SEQUENCE</scope>
    <source>
        <strain evidence="1">CIFC_Que2</strain>
    </source>
</reference>
<accession>A0AAD9YNV2</accession>
<dbReference type="EMBL" id="VYYT01000046">
    <property type="protein sequence ID" value="KAK2774433.1"/>
    <property type="molecule type" value="Genomic_DNA"/>
</dbReference>
<name>A0AAD9YNV2_COLKA</name>
<evidence type="ECO:0000313" key="1">
    <source>
        <dbReference type="EMBL" id="KAK2774433.1"/>
    </source>
</evidence>
<dbReference type="AlphaFoldDB" id="A0AAD9YNV2"/>
<dbReference type="Proteomes" id="UP001281614">
    <property type="component" value="Unassembled WGS sequence"/>
</dbReference>
<organism evidence="1 2">
    <name type="scientific">Colletotrichum kahawae</name>
    <name type="common">Coffee berry disease fungus</name>
    <dbReference type="NCBI Taxonomy" id="34407"/>
    <lineage>
        <taxon>Eukaryota</taxon>
        <taxon>Fungi</taxon>
        <taxon>Dikarya</taxon>
        <taxon>Ascomycota</taxon>
        <taxon>Pezizomycotina</taxon>
        <taxon>Sordariomycetes</taxon>
        <taxon>Hypocreomycetidae</taxon>
        <taxon>Glomerellales</taxon>
        <taxon>Glomerellaceae</taxon>
        <taxon>Colletotrichum</taxon>
        <taxon>Colletotrichum gloeosporioides species complex</taxon>
    </lineage>
</organism>
<comment type="caution">
    <text evidence="1">The sequence shown here is derived from an EMBL/GenBank/DDBJ whole genome shotgun (WGS) entry which is preliminary data.</text>
</comment>
<proteinExistence type="predicted"/>
<evidence type="ECO:0000313" key="2">
    <source>
        <dbReference type="Proteomes" id="UP001281614"/>
    </source>
</evidence>
<sequence length="130" mass="14049">MACRDDLSQVACVPAVWDCGNGAARKPRAGRVNSTVLGKGRHAPPHVRLLKIACVRGGKRDAIAAAEETEFLTLDSALATPSSCVEKKGAQVLVASHTHIDPRRQRERGIWHWVPLSLNGPALDAKFPLR</sequence>
<gene>
    <name evidence="1" type="ORF">CKAH01_03666</name>
</gene>
<keyword evidence="2" id="KW-1185">Reference proteome</keyword>
<protein>
    <submittedName>
        <fullName evidence="1">Uncharacterized protein</fullName>
    </submittedName>
</protein>